<keyword evidence="1" id="KW-0175">Coiled coil</keyword>
<protein>
    <recommendedName>
        <fullName evidence="5">Septum formation initiator family protein</fullName>
    </recommendedName>
</protein>
<feature type="region of interest" description="Disordered" evidence="2">
    <location>
        <begin position="130"/>
        <end position="159"/>
    </location>
</feature>
<dbReference type="Pfam" id="PF04977">
    <property type="entry name" value="DivIC"/>
    <property type="match status" value="1"/>
</dbReference>
<gene>
    <name evidence="3" type="ORF">Cch01nite_03800</name>
</gene>
<feature type="coiled-coil region" evidence="1">
    <location>
        <begin position="32"/>
        <end position="59"/>
    </location>
</feature>
<feature type="region of interest" description="Disordered" evidence="2">
    <location>
        <begin position="90"/>
        <end position="111"/>
    </location>
</feature>
<evidence type="ECO:0000256" key="1">
    <source>
        <dbReference type="SAM" id="Coils"/>
    </source>
</evidence>
<proteinExistence type="predicted"/>
<organism evidence="3 4">
    <name type="scientific">Cellulomonas chitinilytica</name>
    <dbReference type="NCBI Taxonomy" id="398759"/>
    <lineage>
        <taxon>Bacteria</taxon>
        <taxon>Bacillati</taxon>
        <taxon>Actinomycetota</taxon>
        <taxon>Actinomycetes</taxon>
        <taxon>Micrococcales</taxon>
        <taxon>Cellulomonadaceae</taxon>
        <taxon>Cellulomonas</taxon>
    </lineage>
</organism>
<dbReference type="InterPro" id="IPR007060">
    <property type="entry name" value="FtsL/DivIC"/>
</dbReference>
<keyword evidence="4" id="KW-1185">Reference proteome</keyword>
<comment type="caution">
    <text evidence="3">The sequence shown here is derived from an EMBL/GenBank/DDBJ whole genome shotgun (WGS) entry which is preliminary data.</text>
</comment>
<evidence type="ECO:0000313" key="4">
    <source>
        <dbReference type="Proteomes" id="UP000632740"/>
    </source>
</evidence>
<accession>A0A919TZQ9</accession>
<dbReference type="Proteomes" id="UP000632740">
    <property type="component" value="Unassembled WGS sequence"/>
</dbReference>
<name>A0A919TZQ9_9CELL</name>
<dbReference type="AlphaFoldDB" id="A0A919TZQ9"/>
<evidence type="ECO:0000256" key="2">
    <source>
        <dbReference type="SAM" id="MobiDB-lite"/>
    </source>
</evidence>
<evidence type="ECO:0008006" key="5">
    <source>
        <dbReference type="Google" id="ProtNLM"/>
    </source>
</evidence>
<reference evidence="3" key="1">
    <citation type="submission" date="2021-01" db="EMBL/GenBank/DDBJ databases">
        <title>Whole genome shotgun sequence of Cellulomonas chitinilytica NBRC 110799.</title>
        <authorList>
            <person name="Komaki H."/>
            <person name="Tamura T."/>
        </authorList>
    </citation>
    <scope>NUCLEOTIDE SEQUENCE</scope>
    <source>
        <strain evidence="3">NBRC 110799</strain>
    </source>
</reference>
<feature type="compositionally biased region" description="Low complexity" evidence="2">
    <location>
        <begin position="130"/>
        <end position="150"/>
    </location>
</feature>
<evidence type="ECO:0000313" key="3">
    <source>
        <dbReference type="EMBL" id="GIG19656.1"/>
    </source>
</evidence>
<sequence>MRMPRLFSVRVLVFSLVVLLAFILVSPTLHSYLQQRQDLEDLRREVAAAQARNDDLRADLLRWDDSAYVIAQARERLSFVMPGEMAFRVKDPETVPDTPATTSGPAATVQGEDVTRPWYATVWDSVQIAGKTPAGTAPDAATTPPATSPETPDPGPSGG</sequence>
<dbReference type="EMBL" id="BONK01000001">
    <property type="protein sequence ID" value="GIG19656.1"/>
    <property type="molecule type" value="Genomic_DNA"/>
</dbReference>